<evidence type="ECO:0000256" key="1">
    <source>
        <dbReference type="ARBA" id="ARBA00004651"/>
    </source>
</evidence>
<evidence type="ECO:0000256" key="2">
    <source>
        <dbReference type="ARBA" id="ARBA00022475"/>
    </source>
</evidence>
<dbReference type="EMBL" id="CP028858">
    <property type="protein sequence ID" value="AWB26254.1"/>
    <property type="molecule type" value="Genomic_DNA"/>
</dbReference>
<dbReference type="KEGG" id="harc:HARCEL1_00215"/>
<feature type="domain" description="VTT" evidence="7">
    <location>
        <begin position="112"/>
        <end position="229"/>
    </location>
</feature>
<keyword evidence="3 6" id="KW-0812">Transmembrane</keyword>
<sequence length="272" mass="28379">MSRVWPRVRVGRRVIDGVGALLQAAPGRETFLSARTDRPIVKRNARAVTTTRTVQIVALVALVGVLVSAAVLVPVPAAIDPTALREWLAGLGPLAPVAYVGVQATQVLIAPIPGQVVAFVGGYLFGPVWGTALSLLGGAIGTALAVGIVRQVGRPFVERSVPTATLDRYDSLLDRRGRVTLFVLFVLPGLPDDVLCLLAGLTRIPVSHIVAIAVVGRLPGYLLLAIAGSRAARADYGGAAVLAGVLAVGAVLVAWRRRAILAWLSGDPVQRV</sequence>
<dbReference type="AlphaFoldDB" id="A0A2R4WXI5"/>
<evidence type="ECO:0000256" key="5">
    <source>
        <dbReference type="ARBA" id="ARBA00023136"/>
    </source>
</evidence>
<keyword evidence="4 6" id="KW-1133">Transmembrane helix</keyword>
<keyword evidence="2" id="KW-1003">Cell membrane</keyword>
<keyword evidence="5 6" id="KW-0472">Membrane</keyword>
<feature type="transmembrane region" description="Helical" evidence="6">
    <location>
        <begin position="56"/>
        <end position="79"/>
    </location>
</feature>
<reference evidence="8 9" key="1">
    <citation type="submission" date="2018-04" db="EMBL/GenBank/DDBJ databases">
        <title>Halococcoides cellulosivorans gen. nov., sp. nov., an extremely halophilic cellulose-utilizing haloarchaeon from hypersaline lakes.</title>
        <authorList>
            <person name="Sorokin D.Y."/>
            <person name="Toshchakov S.V."/>
            <person name="Samarov N.I."/>
            <person name="Korzhenkov A."/>
            <person name="Kublanov I.V."/>
        </authorList>
    </citation>
    <scope>NUCLEOTIDE SEQUENCE [LARGE SCALE GENOMIC DNA]</scope>
    <source>
        <strain evidence="8 9">HArcel1</strain>
    </source>
</reference>
<dbReference type="GO" id="GO:0005886">
    <property type="term" value="C:plasma membrane"/>
    <property type="evidence" value="ECO:0007669"/>
    <property type="project" value="UniProtKB-SubCell"/>
</dbReference>
<comment type="subcellular location">
    <subcellularLocation>
        <location evidence="1">Cell membrane</location>
        <topology evidence="1">Multi-pass membrane protein</topology>
    </subcellularLocation>
</comment>
<evidence type="ECO:0000313" key="8">
    <source>
        <dbReference type="EMBL" id="AWB26254.1"/>
    </source>
</evidence>
<accession>A0A2R4WXI5</accession>
<dbReference type="Pfam" id="PF09335">
    <property type="entry name" value="VTT_dom"/>
    <property type="match status" value="1"/>
</dbReference>
<gene>
    <name evidence="8" type="ORF">HARCEL1_00215</name>
</gene>
<proteinExistence type="predicted"/>
<keyword evidence="9" id="KW-1185">Reference proteome</keyword>
<feature type="transmembrane region" description="Helical" evidence="6">
    <location>
        <begin position="206"/>
        <end position="224"/>
    </location>
</feature>
<protein>
    <submittedName>
        <fullName evidence="8">TVP38/TMEM64 family protein</fullName>
    </submittedName>
</protein>
<dbReference type="InterPro" id="IPR032816">
    <property type="entry name" value="VTT_dom"/>
</dbReference>
<name>A0A2R4WXI5_9EURY</name>
<evidence type="ECO:0000256" key="4">
    <source>
        <dbReference type="ARBA" id="ARBA00022989"/>
    </source>
</evidence>
<evidence type="ECO:0000313" key="9">
    <source>
        <dbReference type="Proteomes" id="UP000244727"/>
    </source>
</evidence>
<feature type="transmembrane region" description="Helical" evidence="6">
    <location>
        <begin position="128"/>
        <end position="149"/>
    </location>
</feature>
<feature type="transmembrane region" description="Helical" evidence="6">
    <location>
        <begin position="236"/>
        <end position="255"/>
    </location>
</feature>
<evidence type="ECO:0000259" key="7">
    <source>
        <dbReference type="Pfam" id="PF09335"/>
    </source>
</evidence>
<dbReference type="PANTHER" id="PTHR12677:SF59">
    <property type="entry name" value="GOLGI APPARATUS MEMBRANE PROTEIN TVP38-RELATED"/>
    <property type="match status" value="1"/>
</dbReference>
<dbReference type="PANTHER" id="PTHR12677">
    <property type="entry name" value="GOLGI APPARATUS MEMBRANE PROTEIN TVP38-RELATED"/>
    <property type="match status" value="1"/>
</dbReference>
<organism evidence="8 9">
    <name type="scientific">Halococcoides cellulosivorans</name>
    <dbReference type="NCBI Taxonomy" id="1679096"/>
    <lineage>
        <taxon>Archaea</taxon>
        <taxon>Methanobacteriati</taxon>
        <taxon>Methanobacteriota</taxon>
        <taxon>Stenosarchaea group</taxon>
        <taxon>Halobacteria</taxon>
        <taxon>Halobacteriales</taxon>
        <taxon>Haloarculaceae</taxon>
        <taxon>Halococcoides</taxon>
    </lineage>
</organism>
<evidence type="ECO:0000256" key="6">
    <source>
        <dbReference type="SAM" id="Phobius"/>
    </source>
</evidence>
<dbReference type="InterPro" id="IPR015414">
    <property type="entry name" value="TMEM64"/>
</dbReference>
<dbReference type="Proteomes" id="UP000244727">
    <property type="component" value="Chromosome"/>
</dbReference>
<evidence type="ECO:0000256" key="3">
    <source>
        <dbReference type="ARBA" id="ARBA00022692"/>
    </source>
</evidence>